<gene>
    <name evidence="9" type="ORF">IAG44_09815</name>
</gene>
<evidence type="ECO:0000256" key="3">
    <source>
        <dbReference type="ARBA" id="ARBA00022617"/>
    </source>
</evidence>
<keyword evidence="4 8" id="KW-0479">Metal-binding</keyword>
<dbReference type="GO" id="GO:0004497">
    <property type="term" value="F:monooxygenase activity"/>
    <property type="evidence" value="ECO:0007669"/>
    <property type="project" value="UniProtKB-KW"/>
</dbReference>
<protein>
    <submittedName>
        <fullName evidence="9">Cytochrome P450</fullName>
    </submittedName>
</protein>
<dbReference type="CDD" id="cd11031">
    <property type="entry name" value="Cyp158A-like"/>
    <property type="match status" value="1"/>
</dbReference>
<dbReference type="Gene3D" id="1.10.630.10">
    <property type="entry name" value="Cytochrome P450"/>
    <property type="match status" value="1"/>
</dbReference>
<dbReference type="AlphaFoldDB" id="A0A7H0IA95"/>
<dbReference type="PANTHER" id="PTHR46696">
    <property type="entry name" value="P450, PUTATIVE (EUROFUNG)-RELATED"/>
    <property type="match status" value="1"/>
</dbReference>
<evidence type="ECO:0000256" key="2">
    <source>
        <dbReference type="ARBA" id="ARBA00010617"/>
    </source>
</evidence>
<sequence length="396" mass="42834">MPGQPLDFPFAFPSGIAQPRELALLRKEAPVARVVLATGDEAWLVTRYDDVQLVLNDERFSRAAAEAPGAPRMGASNPGPDVLLGMDGPDHARLRRLAVKHFTNRRVERLRPWTQALADSLLDTLVAAGPPGDLVPGLALPVPLMLVLELLGVPAQDSPQLCAWTDTAFSMTRHSQDEIKAARGSLEEYVSGMIALRRARPSDDLLGALVAEREGGKLTERELVGFAFLLVTAGYLSTVNAISSGVLTLLLNPGQLDLLRERPELIPDAVEELLRYNPSAISGALPRVALSDVTLGGVTIHAGEAVVPAIGSANHDPAVFPTPAQLDISRTPNPHLAFGYGIHRCLGAQMARMELQVTLATLLRRIPTLRLAIPEHRIRWKDHPVSRGLLSLPVEW</sequence>
<dbReference type="PRINTS" id="PR00359">
    <property type="entry name" value="BP450"/>
</dbReference>
<keyword evidence="5 8" id="KW-0560">Oxidoreductase</keyword>
<dbReference type="PANTHER" id="PTHR46696:SF5">
    <property type="entry name" value="CYTOCHROME P450 BJ-1"/>
    <property type="match status" value="1"/>
</dbReference>
<dbReference type="GO" id="GO:0005506">
    <property type="term" value="F:iron ion binding"/>
    <property type="evidence" value="ECO:0007669"/>
    <property type="project" value="InterPro"/>
</dbReference>
<dbReference type="GO" id="GO:0020037">
    <property type="term" value="F:heme binding"/>
    <property type="evidence" value="ECO:0007669"/>
    <property type="project" value="InterPro"/>
</dbReference>
<keyword evidence="7 8" id="KW-0503">Monooxygenase</keyword>
<dbReference type="SUPFAM" id="SSF48264">
    <property type="entry name" value="Cytochrome P450"/>
    <property type="match status" value="1"/>
</dbReference>
<organism evidence="9 10">
    <name type="scientific">Streptomyces roseirectus</name>
    <dbReference type="NCBI Taxonomy" id="2768066"/>
    <lineage>
        <taxon>Bacteria</taxon>
        <taxon>Bacillati</taxon>
        <taxon>Actinomycetota</taxon>
        <taxon>Actinomycetes</taxon>
        <taxon>Kitasatosporales</taxon>
        <taxon>Streptomycetaceae</taxon>
        <taxon>Streptomyces</taxon>
    </lineage>
</organism>
<dbReference type="KEGG" id="sroi:IAG44_09815"/>
<accession>A0A7H0IA95</accession>
<dbReference type="InterPro" id="IPR001128">
    <property type="entry name" value="Cyt_P450"/>
</dbReference>
<dbReference type="EMBL" id="CP060828">
    <property type="protein sequence ID" value="QNP69711.1"/>
    <property type="molecule type" value="Genomic_DNA"/>
</dbReference>
<evidence type="ECO:0000313" key="9">
    <source>
        <dbReference type="EMBL" id="QNP69711.1"/>
    </source>
</evidence>
<comment type="similarity">
    <text evidence="2 8">Belongs to the cytochrome P450 family.</text>
</comment>
<evidence type="ECO:0000256" key="5">
    <source>
        <dbReference type="ARBA" id="ARBA00023002"/>
    </source>
</evidence>
<dbReference type="InterPro" id="IPR036396">
    <property type="entry name" value="Cyt_P450_sf"/>
</dbReference>
<dbReference type="InterPro" id="IPR017972">
    <property type="entry name" value="Cyt_P450_CS"/>
</dbReference>
<dbReference type="InterPro" id="IPR002397">
    <property type="entry name" value="Cyt_P450_B"/>
</dbReference>
<dbReference type="Proteomes" id="UP000516052">
    <property type="component" value="Chromosome"/>
</dbReference>
<keyword evidence="6 8" id="KW-0408">Iron</keyword>
<dbReference type="FunFam" id="1.10.630.10:FF:000018">
    <property type="entry name" value="Cytochrome P450 monooxygenase"/>
    <property type="match status" value="1"/>
</dbReference>
<evidence type="ECO:0000256" key="7">
    <source>
        <dbReference type="ARBA" id="ARBA00023033"/>
    </source>
</evidence>
<evidence type="ECO:0000313" key="10">
    <source>
        <dbReference type="Proteomes" id="UP000516052"/>
    </source>
</evidence>
<proteinExistence type="inferred from homology"/>
<evidence type="ECO:0000256" key="1">
    <source>
        <dbReference type="ARBA" id="ARBA00001971"/>
    </source>
</evidence>
<evidence type="ECO:0000256" key="6">
    <source>
        <dbReference type="ARBA" id="ARBA00023004"/>
    </source>
</evidence>
<evidence type="ECO:0000256" key="8">
    <source>
        <dbReference type="RuleBase" id="RU000461"/>
    </source>
</evidence>
<keyword evidence="10" id="KW-1185">Reference proteome</keyword>
<keyword evidence="3 8" id="KW-0349">Heme</keyword>
<dbReference type="Pfam" id="PF00067">
    <property type="entry name" value="p450"/>
    <property type="match status" value="1"/>
</dbReference>
<dbReference type="RefSeq" id="WP_187746750.1">
    <property type="nucleotide sequence ID" value="NZ_CP060828.1"/>
</dbReference>
<dbReference type="GO" id="GO:0016705">
    <property type="term" value="F:oxidoreductase activity, acting on paired donors, with incorporation or reduction of molecular oxygen"/>
    <property type="evidence" value="ECO:0007669"/>
    <property type="project" value="InterPro"/>
</dbReference>
<dbReference type="PRINTS" id="PR00385">
    <property type="entry name" value="P450"/>
</dbReference>
<evidence type="ECO:0000256" key="4">
    <source>
        <dbReference type="ARBA" id="ARBA00022723"/>
    </source>
</evidence>
<dbReference type="PROSITE" id="PS00086">
    <property type="entry name" value="CYTOCHROME_P450"/>
    <property type="match status" value="1"/>
</dbReference>
<name>A0A7H0IA95_9ACTN</name>
<comment type="cofactor">
    <cofactor evidence="1">
        <name>heme</name>
        <dbReference type="ChEBI" id="CHEBI:30413"/>
    </cofactor>
</comment>
<reference evidence="9 10" key="1">
    <citation type="submission" date="2020-08" db="EMBL/GenBank/DDBJ databases">
        <title>A novel species.</title>
        <authorList>
            <person name="Gao J."/>
        </authorList>
    </citation>
    <scope>NUCLEOTIDE SEQUENCE [LARGE SCALE GENOMIC DNA]</scope>
    <source>
        <strain evidence="9 10">CRXT-G-22</strain>
    </source>
</reference>